<dbReference type="PROSITE" id="PS50195">
    <property type="entry name" value="PX"/>
    <property type="match status" value="1"/>
</dbReference>
<dbReference type="InterPro" id="IPR001683">
    <property type="entry name" value="PX_dom"/>
</dbReference>
<dbReference type="InterPro" id="IPR003114">
    <property type="entry name" value="Phox_assoc"/>
</dbReference>
<feature type="region of interest" description="Disordered" evidence="2">
    <location>
        <begin position="970"/>
        <end position="994"/>
    </location>
</feature>
<evidence type="ECO:0008006" key="8">
    <source>
        <dbReference type="Google" id="ProtNLM"/>
    </source>
</evidence>
<organism evidence="6 7">
    <name type="scientific">Gambusia affinis</name>
    <name type="common">Western mosquitofish</name>
    <name type="synonym">Heterandria affinis</name>
    <dbReference type="NCBI Taxonomy" id="33528"/>
    <lineage>
        <taxon>Eukaryota</taxon>
        <taxon>Metazoa</taxon>
        <taxon>Chordata</taxon>
        <taxon>Craniata</taxon>
        <taxon>Vertebrata</taxon>
        <taxon>Euteleostomi</taxon>
        <taxon>Actinopterygii</taxon>
        <taxon>Neopterygii</taxon>
        <taxon>Teleostei</taxon>
        <taxon>Neoteleostei</taxon>
        <taxon>Acanthomorphata</taxon>
        <taxon>Ovalentaria</taxon>
        <taxon>Atherinomorphae</taxon>
        <taxon>Cyprinodontiformes</taxon>
        <taxon>Poeciliidae</taxon>
        <taxon>Poeciliinae</taxon>
        <taxon>Gambusia</taxon>
    </lineage>
</organism>
<gene>
    <name evidence="6" type="ORF">CCH79_00001987</name>
</gene>
<dbReference type="STRING" id="33528.ENSGAFP00000006707"/>
<evidence type="ECO:0000259" key="5">
    <source>
        <dbReference type="PROSITE" id="PS51207"/>
    </source>
</evidence>
<sequence length="1018" mass="113573">MHAWGRGDVAITLREKWKRFPPEHGGAQKILQSDNGDMIGSHQLTSPERLSMRWKTVSSFGSQYIPWFKAFPLILQDVIFHIFVMPSSKSATHWTLLELFGQRRLLGFGAILAWLILFHLLVNVWLLCVFTSLLVVLGGWLGSRAALDANSFLHLEHFLPLGKVAPPLCSPEHEWRLNHEIHCAVHKAVRDFVSSWYRTLLPEVEGEFERAVRHSMLESVMELKERARRVDRKALVQRLLELYGCHLQSYMTVRQIQLAQKESSGQWQLYSKVESPHPAVSSSTAELNYTRALVKLVLHILVPYPQMETRTGGYMVAELITCNVLLPLISRVSDPDWLNQTIVDIFTKTRESQDISVVDPSVDALYKCHGREESWTTCKSLSVSDQTDFSSKNTSVDLDEPQSQSANSGTDLSQSSLVSLTSTTRTSSYHPGLTTPSKVNCCSLTSGQYKQSSETKTVSAEPLLHSDSDDDLAGSACDCAPTTNLCNLLPVNDEEACGCFRPLRNFGSKVVEPKHSQWPAGIAQDKSPVCPPKKLCLTSYSFDLSSGPTTTPFRVQNVHISGTVNVKEQRSAGTHPYTLYTLKFETVADGDCTGAAPPAVCHTVNRRYSEFLNLQARLEEKPELKKLIRNVKGPKKIFPDLPFGNQDSEKVEARKSQLDTFLKQLSSTPETANSEDMQEFLAINSDVCSYFGRKPLTKSRIDKVLNGMSLGGLENFVREQERLIGGPNMTESVKPSYELNAKDKKISGKTHGTDTAVADVALNILCLLMKDHWSWLCTENIQKAIRLLFGTFIERWLDIGAAHLTSAPCWVIYLQVLQEAVWPGGTLPAQPRPERSVAEKKETKEQCLNCLMQLLPELIADMLGSEKYRLSLETMLESLQDYQINKHLIYSICDLLLEFLIPESSDDSGEPDCTWEVIQLLDSGVLDQRDISELQDTDPRGPGVPTSGLSYTIALPADSAVAEEMWTNAERKMEGPENSERDKGPQSVRGFASSFSTPPSVMEGVFFVGSSVPYMTVG</sequence>
<dbReference type="InterPro" id="IPR013937">
    <property type="entry name" value="Sorting_nexin_C"/>
</dbReference>
<dbReference type="Pfam" id="PF08628">
    <property type="entry name" value="Nexin_C"/>
    <property type="match status" value="1"/>
</dbReference>
<keyword evidence="7" id="KW-1185">Reference proteome</keyword>
<evidence type="ECO:0000256" key="1">
    <source>
        <dbReference type="ARBA" id="ARBA00010883"/>
    </source>
</evidence>
<feature type="transmembrane region" description="Helical" evidence="3">
    <location>
        <begin position="105"/>
        <end position="127"/>
    </location>
</feature>
<dbReference type="Proteomes" id="UP000250572">
    <property type="component" value="Unassembled WGS sequence"/>
</dbReference>
<dbReference type="PANTHER" id="PTHR22775">
    <property type="entry name" value="SORTING NEXIN"/>
    <property type="match status" value="1"/>
</dbReference>
<protein>
    <recommendedName>
        <fullName evidence="8">Sorting nexin-19</fullName>
    </recommendedName>
</protein>
<dbReference type="EMBL" id="NHOQ01001678">
    <property type="protein sequence ID" value="PWA22758.1"/>
    <property type="molecule type" value="Genomic_DNA"/>
</dbReference>
<feature type="domain" description="PXA" evidence="5">
    <location>
        <begin position="174"/>
        <end position="350"/>
    </location>
</feature>
<keyword evidence="3" id="KW-0472">Membrane</keyword>
<evidence type="ECO:0000313" key="6">
    <source>
        <dbReference type="EMBL" id="PWA22758.1"/>
    </source>
</evidence>
<comment type="caution">
    <text evidence="6">The sequence shown here is derived from an EMBL/GenBank/DDBJ whole genome shotgun (WGS) entry which is preliminary data.</text>
</comment>
<dbReference type="PANTHER" id="PTHR22775:SF33">
    <property type="entry name" value="SNX19A PROTEIN"/>
    <property type="match status" value="1"/>
</dbReference>
<proteinExistence type="inferred from homology"/>
<feature type="domain" description="PX" evidence="4">
    <location>
        <begin position="558"/>
        <end position="688"/>
    </location>
</feature>
<evidence type="ECO:0000256" key="2">
    <source>
        <dbReference type="SAM" id="MobiDB-lite"/>
    </source>
</evidence>
<feature type="compositionally biased region" description="Basic and acidic residues" evidence="2">
    <location>
        <begin position="970"/>
        <end position="984"/>
    </location>
</feature>
<dbReference type="Pfam" id="PF02194">
    <property type="entry name" value="PXA"/>
    <property type="match status" value="1"/>
</dbReference>
<dbReference type="SUPFAM" id="SSF64268">
    <property type="entry name" value="PX domain"/>
    <property type="match status" value="1"/>
</dbReference>
<reference evidence="6 7" key="1">
    <citation type="journal article" date="2018" name="G3 (Bethesda)">
        <title>A High-Quality Reference Genome for the Invasive Mosquitofish Gambusia affinis Using a Chicago Library.</title>
        <authorList>
            <person name="Hoffberg S.L."/>
            <person name="Troendle N.J."/>
            <person name="Glenn T.C."/>
            <person name="Mahmud O."/>
            <person name="Louha S."/>
            <person name="Chalopin D."/>
            <person name="Bennetzen J.L."/>
            <person name="Mauricio R."/>
        </authorList>
    </citation>
    <scope>NUCLEOTIDE SEQUENCE [LARGE SCALE GENOMIC DNA]</scope>
    <source>
        <strain evidence="6">NE01/NJP1002.9</strain>
        <tissue evidence="6">Muscle</tissue>
    </source>
</reference>
<keyword evidence="3" id="KW-0812">Transmembrane</keyword>
<dbReference type="PROSITE" id="PS51207">
    <property type="entry name" value="PXA"/>
    <property type="match status" value="1"/>
</dbReference>
<dbReference type="Gene3D" id="3.30.1520.10">
    <property type="entry name" value="Phox-like domain"/>
    <property type="match status" value="1"/>
</dbReference>
<dbReference type="GO" id="GO:0035091">
    <property type="term" value="F:phosphatidylinositol binding"/>
    <property type="evidence" value="ECO:0007669"/>
    <property type="project" value="InterPro"/>
</dbReference>
<dbReference type="SMART" id="SM00313">
    <property type="entry name" value="PXA"/>
    <property type="match status" value="1"/>
</dbReference>
<evidence type="ECO:0000256" key="3">
    <source>
        <dbReference type="SAM" id="Phobius"/>
    </source>
</evidence>
<evidence type="ECO:0000259" key="4">
    <source>
        <dbReference type="PROSITE" id="PS50195"/>
    </source>
</evidence>
<feature type="region of interest" description="Disordered" evidence="2">
    <location>
        <begin position="390"/>
        <end position="417"/>
    </location>
</feature>
<name>A0A315VH21_GAMAF</name>
<keyword evidence="3" id="KW-1133">Transmembrane helix</keyword>
<accession>A0A315VH21</accession>
<feature type="compositionally biased region" description="Polar residues" evidence="2">
    <location>
        <begin position="390"/>
        <end position="409"/>
    </location>
</feature>
<evidence type="ECO:0000313" key="7">
    <source>
        <dbReference type="Proteomes" id="UP000250572"/>
    </source>
</evidence>
<dbReference type="InterPro" id="IPR036871">
    <property type="entry name" value="PX_dom_sf"/>
</dbReference>
<dbReference type="AlphaFoldDB" id="A0A315VH21"/>
<dbReference type="Pfam" id="PF00787">
    <property type="entry name" value="PX"/>
    <property type="match status" value="1"/>
</dbReference>
<dbReference type="SMART" id="SM00312">
    <property type="entry name" value="PX"/>
    <property type="match status" value="1"/>
</dbReference>
<comment type="similarity">
    <text evidence="1">Belongs to the sorting nexin family.</text>
</comment>